<evidence type="ECO:0000256" key="1">
    <source>
        <dbReference type="SAM" id="Coils"/>
    </source>
</evidence>
<feature type="signal peptide" evidence="2">
    <location>
        <begin position="1"/>
        <end position="19"/>
    </location>
</feature>
<dbReference type="Pfam" id="PF09717">
    <property type="entry name" value="CPW_WPC"/>
    <property type="match status" value="5"/>
</dbReference>
<evidence type="ECO:0000313" key="5">
    <source>
        <dbReference type="RefSeq" id="XP_026193341.1"/>
    </source>
</evidence>
<evidence type="ECO:0000259" key="3">
    <source>
        <dbReference type="SMART" id="SM01099"/>
    </source>
</evidence>
<proteinExistence type="predicted"/>
<dbReference type="GeneID" id="34618699"/>
<feature type="domain" description="CPW-WPC" evidence="3">
    <location>
        <begin position="265"/>
        <end position="324"/>
    </location>
</feature>
<dbReference type="RefSeq" id="XP_026193341.1">
    <property type="nucleotide sequence ID" value="XM_026337556.1"/>
</dbReference>
<keyword evidence="1" id="KW-0175">Coiled coil</keyword>
<gene>
    <name evidence="5" type="primary">LOC34618699</name>
</gene>
<reference evidence="5" key="1">
    <citation type="submission" date="2025-08" db="UniProtKB">
        <authorList>
            <consortium name="RefSeq"/>
        </authorList>
    </citation>
    <scope>IDENTIFICATION</scope>
</reference>
<evidence type="ECO:0000313" key="4">
    <source>
        <dbReference type="Proteomes" id="UP000515125"/>
    </source>
</evidence>
<feature type="domain" description="CPW-WPC" evidence="3">
    <location>
        <begin position="203"/>
        <end position="262"/>
    </location>
</feature>
<dbReference type="InterPro" id="IPR006387">
    <property type="entry name" value="CPW_WPC_dom"/>
</dbReference>
<dbReference type="OrthoDB" id="368768at2759"/>
<sequence length="502" mass="56607">MPVYTLFLFIACNWATSLAHNVRNTNNRPPFAFVPPVQEHIDHNFIPQKLYTRTAPEASEASEVQEKLMQEVQQAKEDIEETLESTPHVEQPDKEKEEKARSKGNFLTDIIEKASAIFSVLNFWYIFGAFLLFNYKSQCELDMPCNQRNYTESRQAKMCNPRSVRFCCSTTNHCKFDMPCNQKNNTARRQAKMCNPRQLPRDCVRDYSVQCPEGFVQQATDCVASDGYKGPCDKHQPELYLLSDSAKASWSWACKAKYPCMPDNCPSGTDYSQPCPLGWHAGNNAECTTADSALQCDEKITASADSTAKAKWEKTCGVRWPCKKTKCVKDYDAKCPALWSEAESGVCRAPNTYQGPCPATVDLAAYQGKAHMKRMFEKRCGVSWICRNSTLERERDFSVPCPLGWELLEDGSCRAPPSYTFTENCPKIVSFVGRRPDDRQAYATLCNVDFPFRDRGSCELDFSFVCPLGWVDSGNGQWCQAPSSYTGNCVGESNEIAMVGNY</sequence>
<evidence type="ECO:0000256" key="2">
    <source>
        <dbReference type="SAM" id="SignalP"/>
    </source>
</evidence>
<feature type="domain" description="CPW-WPC" evidence="3">
    <location>
        <begin position="327"/>
        <end position="388"/>
    </location>
</feature>
<feature type="chain" id="PRO_5027894911" evidence="2">
    <location>
        <begin position="20"/>
        <end position="502"/>
    </location>
</feature>
<protein>
    <submittedName>
        <fullName evidence="5">Uncharacterized protein LOC34618699</fullName>
    </submittedName>
</protein>
<feature type="coiled-coil region" evidence="1">
    <location>
        <begin position="58"/>
        <end position="85"/>
    </location>
</feature>
<keyword evidence="4" id="KW-1185">Reference proteome</keyword>
<dbReference type="AlphaFoldDB" id="A0A6P6RZH2"/>
<dbReference type="Proteomes" id="UP000515125">
    <property type="component" value="Unplaced"/>
</dbReference>
<dbReference type="SMART" id="SM01099">
    <property type="entry name" value="CPW_WPC"/>
    <property type="match status" value="4"/>
</dbReference>
<accession>A0A6P6RZH2</accession>
<dbReference type="NCBIfam" id="TIGR01492">
    <property type="entry name" value="CPW_WPC"/>
    <property type="match status" value="2"/>
</dbReference>
<organism evidence="4 5">
    <name type="scientific">Cyclospora cayetanensis</name>
    <dbReference type="NCBI Taxonomy" id="88456"/>
    <lineage>
        <taxon>Eukaryota</taxon>
        <taxon>Sar</taxon>
        <taxon>Alveolata</taxon>
        <taxon>Apicomplexa</taxon>
        <taxon>Conoidasida</taxon>
        <taxon>Coccidia</taxon>
        <taxon>Eucoccidiorida</taxon>
        <taxon>Eimeriorina</taxon>
        <taxon>Eimeriidae</taxon>
        <taxon>Cyclospora</taxon>
    </lineage>
</organism>
<name>A0A6P6RZH2_9EIME</name>
<feature type="domain" description="CPW-WPC" evidence="3">
    <location>
        <begin position="394"/>
        <end position="454"/>
    </location>
</feature>
<keyword evidence="2" id="KW-0732">Signal</keyword>